<evidence type="ECO:0000256" key="5">
    <source>
        <dbReference type="ARBA" id="ARBA00023157"/>
    </source>
</evidence>
<evidence type="ECO:0000256" key="7">
    <source>
        <dbReference type="PROSITE-ProRule" id="PRU00302"/>
    </source>
</evidence>
<keyword evidence="7" id="KW-0768">Sushi</keyword>
<dbReference type="PANTHER" id="PTHR22804">
    <property type="entry name" value="AGGRECAN/VERSICAN PROTEOGLYCAN"/>
    <property type="match status" value="1"/>
</dbReference>
<keyword evidence="5 7" id="KW-1015">Disulfide bond</keyword>
<evidence type="ECO:0000259" key="8">
    <source>
        <dbReference type="PROSITE" id="PS50041"/>
    </source>
</evidence>
<dbReference type="InterPro" id="IPR001304">
    <property type="entry name" value="C-type_lectin-like"/>
</dbReference>
<dbReference type="FunFam" id="2.10.70.10:FF:000003">
    <property type="entry name" value="Versican core protein"/>
    <property type="match status" value="1"/>
</dbReference>
<protein>
    <submittedName>
        <fullName evidence="10">Uncharacterized protein</fullName>
    </submittedName>
</protein>
<dbReference type="SMART" id="SM00034">
    <property type="entry name" value="CLECT"/>
    <property type="match status" value="1"/>
</dbReference>
<dbReference type="Ensembl" id="ENSBJAT00000017170.1">
    <property type="protein sequence ID" value="ENSBJAP00000016713.1"/>
    <property type="gene ID" value="ENSBJAG00000011052.1"/>
</dbReference>
<dbReference type="InterPro" id="IPR035976">
    <property type="entry name" value="Sushi/SCR/CCP_sf"/>
</dbReference>
<evidence type="ECO:0000256" key="6">
    <source>
        <dbReference type="ARBA" id="ARBA00023180"/>
    </source>
</evidence>
<reference evidence="10" key="2">
    <citation type="submission" date="2025-09" db="UniProtKB">
        <authorList>
            <consortium name="Ensembl"/>
        </authorList>
    </citation>
    <scope>IDENTIFICATION</scope>
</reference>
<name>A0A8C0BGL3_9AVES</name>
<dbReference type="InterPro" id="IPR016186">
    <property type="entry name" value="C-type_lectin-like/link_sf"/>
</dbReference>
<dbReference type="GO" id="GO:0001501">
    <property type="term" value="P:skeletal system development"/>
    <property type="evidence" value="ECO:0007669"/>
    <property type="project" value="TreeGrafter"/>
</dbReference>
<proteinExistence type="predicted"/>
<evidence type="ECO:0000313" key="10">
    <source>
        <dbReference type="Ensembl" id="ENSBJAP00000016713.1"/>
    </source>
</evidence>
<dbReference type="GO" id="GO:0072534">
    <property type="term" value="C:perineuronal net"/>
    <property type="evidence" value="ECO:0007669"/>
    <property type="project" value="TreeGrafter"/>
</dbReference>
<dbReference type="InterPro" id="IPR050691">
    <property type="entry name" value="Hyaluronan_bind_Proteoglycan"/>
</dbReference>
<evidence type="ECO:0000256" key="4">
    <source>
        <dbReference type="ARBA" id="ARBA00022737"/>
    </source>
</evidence>
<evidence type="ECO:0000256" key="1">
    <source>
        <dbReference type="ARBA" id="ARBA00004613"/>
    </source>
</evidence>
<dbReference type="CDD" id="cd00033">
    <property type="entry name" value="CCP"/>
    <property type="match status" value="1"/>
</dbReference>
<sequence length="172" mass="19632">RERWGPGVSPGCVAMGWFQGHCYRYFARRRSWEDAERDCRRRAGHLTSIHSQEEHGFINGPWVPLSVGFGHENTWIGLNDRIVEQDFQWTDNTGLVRPLEGGDGGLFPPPVLCGPPPEVANAFTVGKKKEKYSIHSSVRYQCEEGFTQRHVPTIKCHSTGKWDRPKILCTKR</sequence>
<keyword evidence="6" id="KW-0325">Glycoprotein</keyword>
<dbReference type="PROSITE" id="PS50041">
    <property type="entry name" value="C_TYPE_LECTIN_2"/>
    <property type="match status" value="1"/>
</dbReference>
<dbReference type="PANTHER" id="PTHR22804:SF24">
    <property type="entry name" value="NEUROCAN CORE PROTEIN"/>
    <property type="match status" value="1"/>
</dbReference>
<keyword evidence="3" id="KW-0732">Signal</keyword>
<dbReference type="PROSITE" id="PS50923">
    <property type="entry name" value="SUSHI"/>
    <property type="match status" value="1"/>
</dbReference>
<evidence type="ECO:0000256" key="2">
    <source>
        <dbReference type="ARBA" id="ARBA00022525"/>
    </source>
</evidence>
<dbReference type="GO" id="GO:0007417">
    <property type="term" value="P:central nervous system development"/>
    <property type="evidence" value="ECO:0007669"/>
    <property type="project" value="TreeGrafter"/>
</dbReference>
<feature type="domain" description="Sushi" evidence="9">
    <location>
        <begin position="111"/>
        <end position="171"/>
    </location>
</feature>
<dbReference type="Gene3D" id="2.10.70.10">
    <property type="entry name" value="Complement Module, domain 1"/>
    <property type="match status" value="1"/>
</dbReference>
<dbReference type="GO" id="GO:0010001">
    <property type="term" value="P:glial cell differentiation"/>
    <property type="evidence" value="ECO:0007669"/>
    <property type="project" value="TreeGrafter"/>
</dbReference>
<dbReference type="GO" id="GO:0005615">
    <property type="term" value="C:extracellular space"/>
    <property type="evidence" value="ECO:0007669"/>
    <property type="project" value="TreeGrafter"/>
</dbReference>
<keyword evidence="2" id="KW-0964">Secreted</keyword>
<feature type="disulfide bond" evidence="7">
    <location>
        <begin position="113"/>
        <end position="156"/>
    </location>
</feature>
<dbReference type="Pfam" id="PF00084">
    <property type="entry name" value="Sushi"/>
    <property type="match status" value="1"/>
</dbReference>
<evidence type="ECO:0000313" key="11">
    <source>
        <dbReference type="Proteomes" id="UP000694555"/>
    </source>
</evidence>
<dbReference type="InterPro" id="IPR016187">
    <property type="entry name" value="CTDL_fold"/>
</dbReference>
<reference evidence="10" key="1">
    <citation type="submission" date="2025-08" db="UniProtKB">
        <authorList>
            <consortium name="Ensembl"/>
        </authorList>
    </citation>
    <scope>IDENTIFICATION</scope>
</reference>
<dbReference type="AlphaFoldDB" id="A0A8C0BGL3"/>
<dbReference type="GO" id="GO:0002052">
    <property type="term" value="P:positive regulation of neuroblast proliferation"/>
    <property type="evidence" value="ECO:0007669"/>
    <property type="project" value="TreeGrafter"/>
</dbReference>
<organism evidence="10 11">
    <name type="scientific">Buteo japonicus</name>
    <dbReference type="NCBI Taxonomy" id="224669"/>
    <lineage>
        <taxon>Eukaryota</taxon>
        <taxon>Metazoa</taxon>
        <taxon>Chordata</taxon>
        <taxon>Craniata</taxon>
        <taxon>Vertebrata</taxon>
        <taxon>Euteleostomi</taxon>
        <taxon>Archelosauria</taxon>
        <taxon>Archosauria</taxon>
        <taxon>Dinosauria</taxon>
        <taxon>Saurischia</taxon>
        <taxon>Theropoda</taxon>
        <taxon>Coelurosauria</taxon>
        <taxon>Aves</taxon>
        <taxon>Neognathae</taxon>
        <taxon>Neoaves</taxon>
        <taxon>Telluraves</taxon>
        <taxon>Accipitrimorphae</taxon>
        <taxon>Accipitriformes</taxon>
        <taxon>Accipitridae</taxon>
        <taxon>Accipitrinae</taxon>
        <taxon>Buteo</taxon>
    </lineage>
</organism>
<dbReference type="Gene3D" id="3.10.100.10">
    <property type="entry name" value="Mannose-Binding Protein A, subunit A"/>
    <property type="match status" value="1"/>
</dbReference>
<dbReference type="SUPFAM" id="SSF56436">
    <property type="entry name" value="C-type lectin-like"/>
    <property type="match status" value="1"/>
</dbReference>
<dbReference type="Proteomes" id="UP000694555">
    <property type="component" value="Unplaced"/>
</dbReference>
<keyword evidence="4" id="KW-0677">Repeat</keyword>
<dbReference type="SMART" id="SM00032">
    <property type="entry name" value="CCP"/>
    <property type="match status" value="1"/>
</dbReference>
<feature type="domain" description="C-type lectin" evidence="8">
    <location>
        <begin position="18"/>
        <end position="93"/>
    </location>
</feature>
<dbReference type="GO" id="GO:0045202">
    <property type="term" value="C:synapse"/>
    <property type="evidence" value="ECO:0007669"/>
    <property type="project" value="TreeGrafter"/>
</dbReference>
<keyword evidence="11" id="KW-1185">Reference proteome</keyword>
<evidence type="ECO:0000259" key="9">
    <source>
        <dbReference type="PROSITE" id="PS50923"/>
    </source>
</evidence>
<accession>A0A8C0BGL3</accession>
<dbReference type="SUPFAM" id="SSF57535">
    <property type="entry name" value="Complement control module/SCR domain"/>
    <property type="match status" value="1"/>
</dbReference>
<evidence type="ECO:0000256" key="3">
    <source>
        <dbReference type="ARBA" id="ARBA00022729"/>
    </source>
</evidence>
<comment type="subcellular location">
    <subcellularLocation>
        <location evidence="1">Secreted</location>
    </subcellularLocation>
</comment>
<feature type="disulfide bond" evidence="7">
    <location>
        <begin position="142"/>
        <end position="169"/>
    </location>
</feature>
<dbReference type="InterPro" id="IPR000436">
    <property type="entry name" value="Sushi_SCR_CCP_dom"/>
</dbReference>
<dbReference type="Pfam" id="PF00059">
    <property type="entry name" value="Lectin_C"/>
    <property type="match status" value="1"/>
</dbReference>